<reference evidence="2 3" key="1">
    <citation type="submission" date="2015-10" db="EMBL/GenBank/DDBJ databases">
        <title>Genome sequencing of Penicillium freii.</title>
        <authorList>
            <person name="Nguyen H.D."/>
            <person name="Visagie C.M."/>
            <person name="Seifert K.A."/>
        </authorList>
    </citation>
    <scope>NUCLEOTIDE SEQUENCE [LARGE SCALE GENOMIC DNA]</scope>
    <source>
        <strain evidence="2 3">DAOM 242723</strain>
    </source>
</reference>
<dbReference type="SUPFAM" id="SSF48403">
    <property type="entry name" value="Ankyrin repeat"/>
    <property type="match status" value="1"/>
</dbReference>
<dbReference type="Proteomes" id="UP000055045">
    <property type="component" value="Unassembled WGS sequence"/>
</dbReference>
<evidence type="ECO:0000313" key="3">
    <source>
        <dbReference type="Proteomes" id="UP000055045"/>
    </source>
</evidence>
<feature type="domain" description="Fatty acid synthase subunit beta N-terminal" evidence="1">
    <location>
        <begin position="93"/>
        <end position="147"/>
    </location>
</feature>
<name>A0A101M8B5_PENFR</name>
<dbReference type="Gene3D" id="1.20.1050.120">
    <property type="match status" value="1"/>
</dbReference>
<evidence type="ECO:0000259" key="1">
    <source>
        <dbReference type="Pfam" id="PF17828"/>
    </source>
</evidence>
<sequence length="148" mass="15940">MVNLLLSHPHANVNCKDKDDDTPIWLSTYSSCDGITESLLAEKDTNVNFVGGRGGLEASSTSPTSTPRRDQIGYCDPNDGPQTSISMPLFSQSLRPLIVSHGPLEFSFLAPTSLHPHASHLTDHFIGSLPEPSSSTELVALYIGHVAR</sequence>
<dbReference type="Pfam" id="PF17828">
    <property type="entry name" value="FAS_N"/>
    <property type="match status" value="1"/>
</dbReference>
<dbReference type="STRING" id="48697.A0A101M8B5"/>
<proteinExistence type="predicted"/>
<evidence type="ECO:0000313" key="2">
    <source>
        <dbReference type="EMBL" id="KUM55841.1"/>
    </source>
</evidence>
<organism evidence="2 3">
    <name type="scientific">Penicillium freii</name>
    <dbReference type="NCBI Taxonomy" id="48697"/>
    <lineage>
        <taxon>Eukaryota</taxon>
        <taxon>Fungi</taxon>
        <taxon>Dikarya</taxon>
        <taxon>Ascomycota</taxon>
        <taxon>Pezizomycotina</taxon>
        <taxon>Eurotiomycetes</taxon>
        <taxon>Eurotiomycetidae</taxon>
        <taxon>Eurotiales</taxon>
        <taxon>Aspergillaceae</taxon>
        <taxon>Penicillium</taxon>
    </lineage>
</organism>
<gene>
    <name evidence="2" type="ORF">ACN42_g11394</name>
</gene>
<protein>
    <recommendedName>
        <fullName evidence="1">Fatty acid synthase subunit beta N-terminal domain-containing protein</fullName>
    </recommendedName>
</protein>
<dbReference type="EMBL" id="LLXE01000621">
    <property type="protein sequence ID" value="KUM55841.1"/>
    <property type="molecule type" value="Genomic_DNA"/>
</dbReference>
<dbReference type="AlphaFoldDB" id="A0A101M8B5"/>
<accession>A0A101M8B5</accession>
<dbReference type="InterPro" id="IPR036770">
    <property type="entry name" value="Ankyrin_rpt-contain_sf"/>
</dbReference>
<keyword evidence="3" id="KW-1185">Reference proteome</keyword>
<dbReference type="Gene3D" id="1.25.40.20">
    <property type="entry name" value="Ankyrin repeat-containing domain"/>
    <property type="match status" value="1"/>
</dbReference>
<dbReference type="InterPro" id="IPR041099">
    <property type="entry name" value="FAS1_N"/>
</dbReference>
<comment type="caution">
    <text evidence="2">The sequence shown here is derived from an EMBL/GenBank/DDBJ whole genome shotgun (WGS) entry which is preliminary data.</text>
</comment>